<gene>
    <name evidence="1" type="ORF">SINV_04418</name>
</gene>
<feature type="non-terminal residue" evidence="1">
    <location>
        <position position="1"/>
    </location>
</feature>
<name>E9JBM0_SOLIN</name>
<dbReference type="AlphaFoldDB" id="E9JBM0"/>
<dbReference type="HOGENOM" id="CLU_1943492_0_0_1"/>
<proteinExistence type="predicted"/>
<reference evidence="1" key="1">
    <citation type="journal article" date="2011" name="Proc. Natl. Acad. Sci. U.S.A.">
        <title>The genome of the fire ant Solenopsis invicta.</title>
        <authorList>
            <person name="Wurm Y."/>
            <person name="Wang J."/>
            <person name="Riba-Grognuz O."/>
            <person name="Corona M."/>
            <person name="Nygaard S."/>
            <person name="Hunt B.G."/>
            <person name="Ingram K.K."/>
            <person name="Falquet L."/>
            <person name="Nipitwattanaphon M."/>
            <person name="Gotzek D."/>
            <person name="Dijkstra M.B."/>
            <person name="Oettler J."/>
            <person name="Comtesse F."/>
            <person name="Shih C.J."/>
            <person name="Wu W.J."/>
            <person name="Yang C.C."/>
            <person name="Thomas J."/>
            <person name="Beaudoing E."/>
            <person name="Pradervand S."/>
            <person name="Flegel V."/>
            <person name="Cook E.D."/>
            <person name="Fabbretti R."/>
            <person name="Stockinger H."/>
            <person name="Long L."/>
            <person name="Farmerie W.G."/>
            <person name="Oakey J."/>
            <person name="Boomsma J.J."/>
            <person name="Pamilo P."/>
            <person name="Yi S.V."/>
            <person name="Heinze J."/>
            <person name="Goodisman M.A."/>
            <person name="Farinelli L."/>
            <person name="Harshman K."/>
            <person name="Hulo N."/>
            <person name="Cerutti L."/>
            <person name="Xenarios I."/>
            <person name="Shoemaker D."/>
            <person name="Keller L."/>
        </authorList>
    </citation>
    <scope>NUCLEOTIDE SEQUENCE [LARGE SCALE GENOMIC DNA]</scope>
</reference>
<sequence length="130" mass="15179">LSVNLSRAVLGVCFKWEKEYILSLTIYFDNFEINELFNRNMLDSQKCKNKLGAVLYSMFTAKYANRLENTFLNHKLLDNNKIFINNFIINEIQELVSHEIVINKNDNLGLNTILGYSRIFNEPYCCGILL</sequence>
<accession>E9JBM0</accession>
<organism>
    <name type="scientific">Solenopsis invicta</name>
    <name type="common">Red imported fire ant</name>
    <name type="synonym">Solenopsis wagneri</name>
    <dbReference type="NCBI Taxonomy" id="13686"/>
    <lineage>
        <taxon>Eukaryota</taxon>
        <taxon>Metazoa</taxon>
        <taxon>Ecdysozoa</taxon>
        <taxon>Arthropoda</taxon>
        <taxon>Hexapoda</taxon>
        <taxon>Insecta</taxon>
        <taxon>Pterygota</taxon>
        <taxon>Neoptera</taxon>
        <taxon>Endopterygota</taxon>
        <taxon>Hymenoptera</taxon>
        <taxon>Apocrita</taxon>
        <taxon>Aculeata</taxon>
        <taxon>Formicoidea</taxon>
        <taxon>Formicidae</taxon>
        <taxon>Myrmicinae</taxon>
        <taxon>Solenopsis</taxon>
    </lineage>
</organism>
<feature type="non-terminal residue" evidence="1">
    <location>
        <position position="130"/>
    </location>
</feature>
<dbReference type="EMBL" id="GL771256">
    <property type="protein sequence ID" value="EFZ09782.1"/>
    <property type="molecule type" value="Genomic_DNA"/>
</dbReference>
<protein>
    <submittedName>
        <fullName evidence="1">Uncharacterized protein</fullName>
    </submittedName>
</protein>
<evidence type="ECO:0000313" key="1">
    <source>
        <dbReference type="EMBL" id="EFZ09782.1"/>
    </source>
</evidence>